<evidence type="ECO:0000313" key="3">
    <source>
        <dbReference type="EMBL" id="MFC0228338.1"/>
    </source>
</evidence>
<dbReference type="PANTHER" id="PTHR37089">
    <property type="entry name" value="PROTEIN U-RELATED"/>
    <property type="match status" value="1"/>
</dbReference>
<dbReference type="PANTHER" id="PTHR37089:SF4">
    <property type="entry name" value="EXPORTED PROTEIN"/>
    <property type="match status" value="1"/>
</dbReference>
<dbReference type="RefSeq" id="WP_380677844.1">
    <property type="nucleotide sequence ID" value="NZ_CP173186.1"/>
</dbReference>
<evidence type="ECO:0000256" key="1">
    <source>
        <dbReference type="SAM" id="SignalP"/>
    </source>
</evidence>
<dbReference type="EMBL" id="JBHLXG010000018">
    <property type="protein sequence ID" value="MFC0228338.1"/>
    <property type="molecule type" value="Genomic_DNA"/>
</dbReference>
<gene>
    <name evidence="3" type="ORF">ACFFJ3_17860</name>
</gene>
<keyword evidence="4" id="KW-1185">Reference proteome</keyword>
<evidence type="ECO:0000313" key="4">
    <source>
        <dbReference type="Proteomes" id="UP001589792"/>
    </source>
</evidence>
<protein>
    <submittedName>
        <fullName evidence="3">Spore coat U domain-containing protein</fullName>
    </submittedName>
</protein>
<sequence>MKHHFFKRGSLSLLLMMAIPVIANASVNSNSISGEISVSLNVLPGCVVKSAQQPSDLSAIADGQQWMTLTFPDTGATAGSQLTAQDKMNVQCTAGAQPSLTLDAGKQGDKDIYNMLNEDNKTKMPYTIATDQEGTNVIKPNQPIKIASSGDVAIYAKVTLPENAQAGKYMDTIKATISW</sequence>
<feature type="signal peptide" evidence="1">
    <location>
        <begin position="1"/>
        <end position="25"/>
    </location>
</feature>
<reference evidence="3 4" key="1">
    <citation type="submission" date="2024-09" db="EMBL/GenBank/DDBJ databases">
        <authorList>
            <person name="Sun Q."/>
            <person name="Mori K."/>
        </authorList>
    </citation>
    <scope>NUCLEOTIDE SEQUENCE [LARGE SCALE GENOMIC DNA]</scope>
    <source>
        <strain evidence="3 4">CCM 8626</strain>
    </source>
</reference>
<organism evidence="3 4">
    <name type="scientific">Serratia aquatilis</name>
    <dbReference type="NCBI Taxonomy" id="1737515"/>
    <lineage>
        <taxon>Bacteria</taxon>
        <taxon>Pseudomonadati</taxon>
        <taxon>Pseudomonadota</taxon>
        <taxon>Gammaproteobacteria</taxon>
        <taxon>Enterobacterales</taxon>
        <taxon>Yersiniaceae</taxon>
        <taxon>Serratia</taxon>
    </lineage>
</organism>
<accession>A0ABV6EHJ7</accession>
<name>A0ABV6EHJ7_9GAMM</name>
<comment type="caution">
    <text evidence="3">The sequence shown here is derived from an EMBL/GenBank/DDBJ whole genome shotgun (WGS) entry which is preliminary data.</text>
</comment>
<dbReference type="Pfam" id="PF05229">
    <property type="entry name" value="SCPU"/>
    <property type="match status" value="1"/>
</dbReference>
<evidence type="ECO:0000259" key="2">
    <source>
        <dbReference type="Pfam" id="PF05229"/>
    </source>
</evidence>
<keyword evidence="1" id="KW-0732">Signal</keyword>
<dbReference type="Proteomes" id="UP001589792">
    <property type="component" value="Unassembled WGS sequence"/>
</dbReference>
<dbReference type="InterPro" id="IPR053167">
    <property type="entry name" value="Spore_coat_component"/>
</dbReference>
<proteinExistence type="predicted"/>
<dbReference type="InterPro" id="IPR007893">
    <property type="entry name" value="Spore_coat_U/FanG"/>
</dbReference>
<feature type="domain" description="Spore coat protein U/FanG" evidence="2">
    <location>
        <begin position="35"/>
        <end position="176"/>
    </location>
</feature>
<feature type="chain" id="PRO_5045415848" evidence="1">
    <location>
        <begin position="26"/>
        <end position="179"/>
    </location>
</feature>